<evidence type="ECO:0000313" key="1">
    <source>
        <dbReference type="EMBL" id="KKK60784.1"/>
    </source>
</evidence>
<gene>
    <name evidence="1" type="ORF">LCGC14_3020890</name>
</gene>
<reference evidence="1" key="1">
    <citation type="journal article" date="2015" name="Nature">
        <title>Complex archaea that bridge the gap between prokaryotes and eukaryotes.</title>
        <authorList>
            <person name="Spang A."/>
            <person name="Saw J.H."/>
            <person name="Jorgensen S.L."/>
            <person name="Zaremba-Niedzwiedzka K."/>
            <person name="Martijn J."/>
            <person name="Lind A.E."/>
            <person name="van Eijk R."/>
            <person name="Schleper C."/>
            <person name="Guy L."/>
            <person name="Ettema T.J."/>
        </authorList>
    </citation>
    <scope>NUCLEOTIDE SEQUENCE</scope>
</reference>
<organism evidence="1">
    <name type="scientific">marine sediment metagenome</name>
    <dbReference type="NCBI Taxonomy" id="412755"/>
    <lineage>
        <taxon>unclassified sequences</taxon>
        <taxon>metagenomes</taxon>
        <taxon>ecological metagenomes</taxon>
    </lineage>
</organism>
<name>A0A0F8Z2U5_9ZZZZ</name>
<proteinExistence type="predicted"/>
<comment type="caution">
    <text evidence="1">The sequence shown here is derived from an EMBL/GenBank/DDBJ whole genome shotgun (WGS) entry which is preliminary data.</text>
</comment>
<dbReference type="EMBL" id="LAZR01062796">
    <property type="protein sequence ID" value="KKK60784.1"/>
    <property type="molecule type" value="Genomic_DNA"/>
</dbReference>
<accession>A0A0F8Z2U5</accession>
<dbReference type="AlphaFoldDB" id="A0A0F8Z2U5"/>
<protein>
    <submittedName>
        <fullName evidence="1">Uncharacterized protein</fullName>
    </submittedName>
</protein>
<sequence length="83" mass="9449">MKKKMPNSKNSDMRDEYDFSDGVRGKHYKAFRKGHTVIVHKDDGSTSVQYFTQEDGSVMLDPDVKVHFPDSESVNKALRSLIA</sequence>